<dbReference type="EMBL" id="AP004787">
    <property type="protein sequence ID" value="BAD19478.1"/>
    <property type="molecule type" value="Genomic_DNA"/>
</dbReference>
<evidence type="ECO:0000256" key="5">
    <source>
        <dbReference type="SAM" id="MobiDB-lite"/>
    </source>
</evidence>
<comment type="subcellular location">
    <subcellularLocation>
        <location evidence="1">Golgi apparatus membrane</location>
        <topology evidence="1">Single-pass membrane protein</topology>
    </subcellularLocation>
</comment>
<evidence type="ECO:0000256" key="3">
    <source>
        <dbReference type="ARBA" id="ARBA00022989"/>
    </source>
</evidence>
<reference evidence="7" key="1">
    <citation type="journal article" date="2005" name="Nature">
        <title>The map-based sequence of the rice genome.</title>
        <authorList>
            <consortium name="International rice genome sequencing project (IRGSP)"/>
            <person name="Matsumoto T."/>
            <person name="Wu J."/>
            <person name="Kanamori H."/>
            <person name="Katayose Y."/>
            <person name="Fujisawa M."/>
            <person name="Namiki N."/>
            <person name="Mizuno H."/>
            <person name="Yamamoto K."/>
            <person name="Antonio B.A."/>
            <person name="Baba T."/>
            <person name="Sakata K."/>
            <person name="Nagamura Y."/>
            <person name="Aoki H."/>
            <person name="Arikawa K."/>
            <person name="Arita K."/>
            <person name="Bito T."/>
            <person name="Chiden Y."/>
            <person name="Fujitsuka N."/>
            <person name="Fukunaka R."/>
            <person name="Hamada M."/>
            <person name="Harada C."/>
            <person name="Hayashi A."/>
            <person name="Hijishita S."/>
            <person name="Honda M."/>
            <person name="Hosokawa S."/>
            <person name="Ichikawa Y."/>
            <person name="Idonuma A."/>
            <person name="Iijima M."/>
            <person name="Ikeda M."/>
            <person name="Ikeno M."/>
            <person name="Ito K."/>
            <person name="Ito S."/>
            <person name="Ito T."/>
            <person name="Ito Y."/>
            <person name="Ito Y."/>
            <person name="Iwabuchi A."/>
            <person name="Kamiya K."/>
            <person name="Karasawa W."/>
            <person name="Kurita K."/>
            <person name="Katagiri S."/>
            <person name="Kikuta A."/>
            <person name="Kobayashi H."/>
            <person name="Kobayashi N."/>
            <person name="Machita K."/>
            <person name="Maehara T."/>
            <person name="Masukawa M."/>
            <person name="Mizubayashi T."/>
            <person name="Mukai Y."/>
            <person name="Nagasaki H."/>
            <person name="Nagata Y."/>
            <person name="Naito S."/>
            <person name="Nakashima M."/>
            <person name="Nakama Y."/>
            <person name="Nakamichi Y."/>
            <person name="Nakamura M."/>
            <person name="Meguro A."/>
            <person name="Negishi M."/>
            <person name="Ohta I."/>
            <person name="Ohta T."/>
            <person name="Okamoto M."/>
            <person name="Ono N."/>
            <person name="Saji S."/>
            <person name="Sakaguchi M."/>
            <person name="Sakai K."/>
            <person name="Shibata M."/>
            <person name="Shimokawa T."/>
            <person name="Song J."/>
            <person name="Takazaki Y."/>
            <person name="Terasawa K."/>
            <person name="Tsugane M."/>
            <person name="Tsuji K."/>
            <person name="Ueda S."/>
            <person name="Waki K."/>
            <person name="Yamagata H."/>
            <person name="Yamamoto M."/>
            <person name="Yamamoto S."/>
            <person name="Yamane H."/>
            <person name="Yoshiki S."/>
            <person name="Yoshihara R."/>
            <person name="Yukawa K."/>
            <person name="Zhong H."/>
            <person name="Yano M."/>
            <person name="Yuan Q."/>
            <person name="Ouyang S."/>
            <person name="Liu J."/>
            <person name="Jones K.M."/>
            <person name="Gansberger K."/>
            <person name="Moffat K."/>
            <person name="Hill J."/>
            <person name="Bera J."/>
            <person name="Fadrosh D."/>
            <person name="Jin S."/>
            <person name="Johri S."/>
            <person name="Kim M."/>
            <person name="Overton L."/>
            <person name="Reardon M."/>
            <person name="Tsitrin T."/>
            <person name="Vuong H."/>
            <person name="Weaver B."/>
            <person name="Ciecko A."/>
            <person name="Tallon L."/>
            <person name="Jackson J."/>
            <person name="Pai G."/>
            <person name="Aken S.V."/>
            <person name="Utterback T."/>
            <person name="Reidmuller S."/>
            <person name="Feldblyum T."/>
            <person name="Hsiao J."/>
            <person name="Zismann V."/>
            <person name="Iobst S."/>
            <person name="de Vazeille A.R."/>
            <person name="Buell C.R."/>
            <person name="Ying K."/>
            <person name="Li Y."/>
            <person name="Lu T."/>
            <person name="Huang Y."/>
            <person name="Zhao Q."/>
            <person name="Feng Q."/>
            <person name="Zhang L."/>
            <person name="Zhu J."/>
            <person name="Weng Q."/>
            <person name="Mu J."/>
            <person name="Lu Y."/>
            <person name="Fan D."/>
            <person name="Liu Y."/>
            <person name="Guan J."/>
            <person name="Zhang Y."/>
            <person name="Yu S."/>
            <person name="Liu X."/>
            <person name="Zhang Y."/>
            <person name="Hong G."/>
            <person name="Han B."/>
            <person name="Choisne N."/>
            <person name="Demange N."/>
            <person name="Orjeda G."/>
            <person name="Samain S."/>
            <person name="Cattolico L."/>
            <person name="Pelletier E."/>
            <person name="Couloux A."/>
            <person name="Segurens B."/>
            <person name="Wincker P."/>
            <person name="D'Hont A."/>
            <person name="Scarpelli C."/>
            <person name="Weissenbach J."/>
            <person name="Salanoubat M."/>
            <person name="Quetier F."/>
            <person name="Yu Y."/>
            <person name="Kim H.R."/>
            <person name="Rambo T."/>
            <person name="Currie J."/>
            <person name="Collura K."/>
            <person name="Luo M."/>
            <person name="Yang T."/>
            <person name="Ammiraju J.S.S."/>
            <person name="Engler F."/>
            <person name="Soderlund C."/>
            <person name="Wing R.A."/>
            <person name="Palmer L.E."/>
            <person name="de la Bastide M."/>
            <person name="Spiegel L."/>
            <person name="Nascimento L."/>
            <person name="Zutavern T."/>
            <person name="O'Shaughnessy A."/>
            <person name="Dike S."/>
            <person name="Dedhia N."/>
            <person name="Preston R."/>
            <person name="Balija V."/>
            <person name="McCombie W.R."/>
            <person name="Chow T."/>
            <person name="Chen H."/>
            <person name="Chung M."/>
            <person name="Chen C."/>
            <person name="Shaw J."/>
            <person name="Wu H."/>
            <person name="Hsiao K."/>
            <person name="Chao Y."/>
            <person name="Chu M."/>
            <person name="Cheng C."/>
            <person name="Hour A."/>
            <person name="Lee P."/>
            <person name="Lin S."/>
            <person name="Lin Y."/>
            <person name="Liou J."/>
            <person name="Liu S."/>
            <person name="Hsing Y."/>
            <person name="Raghuvanshi S."/>
            <person name="Mohanty A."/>
            <person name="Bharti A.K."/>
            <person name="Gaur A."/>
            <person name="Gupta V."/>
            <person name="Kumar D."/>
            <person name="Ravi V."/>
            <person name="Vij S."/>
            <person name="Kapur A."/>
            <person name="Khurana P."/>
            <person name="Khurana P."/>
            <person name="Khurana J.P."/>
            <person name="Tyagi A.K."/>
            <person name="Gaikwad K."/>
            <person name="Singh A."/>
            <person name="Dalal V."/>
            <person name="Srivastava S."/>
            <person name="Dixit A."/>
            <person name="Pal A.K."/>
            <person name="Ghazi I.A."/>
            <person name="Yadav M."/>
            <person name="Pandit A."/>
            <person name="Bhargava A."/>
            <person name="Sureshbabu K."/>
            <person name="Batra K."/>
            <person name="Sharma T.R."/>
            <person name="Mohapatra T."/>
            <person name="Singh N.K."/>
            <person name="Messing J."/>
            <person name="Nelson A.B."/>
            <person name="Fuks G."/>
            <person name="Kavchok S."/>
            <person name="Keizer G."/>
            <person name="Linton E."/>
            <person name="Llaca V."/>
            <person name="Song R."/>
            <person name="Tanyolac B."/>
            <person name="Young S."/>
            <person name="Ho-Il K."/>
            <person name="Hahn J.H."/>
            <person name="Sangsakoo G."/>
            <person name="Vanavichit A."/>
            <person name="de Mattos Luiz.A.T."/>
            <person name="Zimmer P.D."/>
            <person name="Malone G."/>
            <person name="Dellagostin O."/>
            <person name="de Oliveira A.C."/>
            <person name="Bevan M."/>
            <person name="Bancroft I."/>
            <person name="Minx P."/>
            <person name="Cordum H."/>
            <person name="Wilson R."/>
            <person name="Cheng Z."/>
            <person name="Jin W."/>
            <person name="Jiang J."/>
            <person name="Leong S.A."/>
            <person name="Iwama H."/>
            <person name="Gojobori T."/>
            <person name="Itoh T."/>
            <person name="Niimura Y."/>
            <person name="Fujii Y."/>
            <person name="Habara T."/>
            <person name="Sakai H."/>
            <person name="Sato Y."/>
            <person name="Wilson G."/>
            <person name="Kumar K."/>
            <person name="McCouch S."/>
            <person name="Juretic N."/>
            <person name="Hoen D."/>
            <person name="Wright S."/>
            <person name="Bruskiewich R."/>
            <person name="Bureau T."/>
            <person name="Miyao A."/>
            <person name="Hirochika H."/>
            <person name="Nishikawa T."/>
            <person name="Kadowaki K."/>
            <person name="Sugiura M."/>
            <person name="Burr B."/>
            <person name="Sasaki T."/>
        </authorList>
    </citation>
    <scope>NUCLEOTIDE SEQUENCE [LARGE SCALE GENOMIC DNA]</scope>
    <source>
        <strain evidence="7">cv. Nipponbare</strain>
    </source>
</reference>
<keyword evidence="4" id="KW-0472">Membrane</keyword>
<evidence type="ECO:0000313" key="7">
    <source>
        <dbReference type="Proteomes" id="UP000000763"/>
    </source>
</evidence>
<keyword evidence="2" id="KW-0812">Transmembrane</keyword>
<sequence length="187" mass="20717">MEWEARRSGDVGAAEIIVAWQRGRGDEEERWRPGWRWRRRRPGSRLLLGWKKTKADEGGARAGINDLPNELYDVAWDIMLIDGSSGWNPTSSGQMLSIASPAAARRRSATSWSARTADATQPYKSAARRGRTRPPLTEVAAIIRALRRSQRMKPPPPPHAPVAPAGCSLRTRQPVGITAAARARRAH</sequence>
<accession>Q6K7N1</accession>
<protein>
    <submittedName>
        <fullName evidence="6">Uncharacterized protein</fullName>
    </submittedName>
</protein>
<evidence type="ECO:0000256" key="2">
    <source>
        <dbReference type="ARBA" id="ARBA00022692"/>
    </source>
</evidence>
<proteinExistence type="predicted"/>
<keyword evidence="3" id="KW-1133">Transmembrane helix</keyword>
<evidence type="ECO:0000313" key="6">
    <source>
        <dbReference type="EMBL" id="BAD19478.1"/>
    </source>
</evidence>
<dbReference type="GO" id="GO:0045492">
    <property type="term" value="P:xylan biosynthetic process"/>
    <property type="evidence" value="ECO:0007669"/>
    <property type="project" value="InterPro"/>
</dbReference>
<feature type="region of interest" description="Disordered" evidence="5">
    <location>
        <begin position="149"/>
        <end position="171"/>
    </location>
</feature>
<evidence type="ECO:0000256" key="1">
    <source>
        <dbReference type="ARBA" id="ARBA00004194"/>
    </source>
</evidence>
<gene>
    <name evidence="6" type="primary">P0403C01.17</name>
</gene>
<feature type="compositionally biased region" description="Low complexity" evidence="5">
    <location>
        <begin position="109"/>
        <end position="120"/>
    </location>
</feature>
<dbReference type="AlphaFoldDB" id="Q6K7N1"/>
<dbReference type="Pfam" id="PF21729">
    <property type="entry name" value="IRX15_IRX15L_GXM"/>
    <property type="match status" value="1"/>
</dbReference>
<dbReference type="GO" id="GO:0000139">
    <property type="term" value="C:Golgi membrane"/>
    <property type="evidence" value="ECO:0007669"/>
    <property type="project" value="UniProtKB-SubCell"/>
</dbReference>
<dbReference type="InterPro" id="IPR006514">
    <property type="entry name" value="IRX15/GXM/AGM"/>
</dbReference>
<evidence type="ECO:0000256" key="4">
    <source>
        <dbReference type="ARBA" id="ARBA00023136"/>
    </source>
</evidence>
<name>Q6K7N1_ORYSJ</name>
<reference evidence="7" key="2">
    <citation type="journal article" date="2008" name="Nucleic Acids Res.">
        <title>The rice annotation project database (RAP-DB): 2008 update.</title>
        <authorList>
            <consortium name="The rice annotation project (RAP)"/>
        </authorList>
    </citation>
    <scope>GENOME REANNOTATION</scope>
    <source>
        <strain evidence="7">cv. Nipponbare</strain>
    </source>
</reference>
<dbReference type="Proteomes" id="UP000000763">
    <property type="component" value="Chromosome 2"/>
</dbReference>
<organism evidence="6 7">
    <name type="scientific">Oryza sativa subsp. japonica</name>
    <name type="common">Rice</name>
    <dbReference type="NCBI Taxonomy" id="39947"/>
    <lineage>
        <taxon>Eukaryota</taxon>
        <taxon>Viridiplantae</taxon>
        <taxon>Streptophyta</taxon>
        <taxon>Embryophyta</taxon>
        <taxon>Tracheophyta</taxon>
        <taxon>Spermatophyta</taxon>
        <taxon>Magnoliopsida</taxon>
        <taxon>Liliopsida</taxon>
        <taxon>Poales</taxon>
        <taxon>Poaceae</taxon>
        <taxon>BOP clade</taxon>
        <taxon>Oryzoideae</taxon>
        <taxon>Oryzeae</taxon>
        <taxon>Oryzinae</taxon>
        <taxon>Oryza</taxon>
        <taxon>Oryza sativa</taxon>
    </lineage>
</organism>
<feature type="region of interest" description="Disordered" evidence="5">
    <location>
        <begin position="109"/>
        <end position="132"/>
    </location>
</feature>